<dbReference type="Gene3D" id="3.40.190.10">
    <property type="entry name" value="Periplasmic binding protein-like II"/>
    <property type="match status" value="2"/>
</dbReference>
<organism evidence="1 2">
    <name type="scientific">Psychroflexus lacisalsi</name>
    <dbReference type="NCBI Taxonomy" id="503928"/>
    <lineage>
        <taxon>Bacteria</taxon>
        <taxon>Pseudomonadati</taxon>
        <taxon>Bacteroidota</taxon>
        <taxon>Flavobacteriia</taxon>
        <taxon>Flavobacteriales</taxon>
        <taxon>Flavobacteriaceae</taxon>
        <taxon>Psychroflexus</taxon>
    </lineage>
</organism>
<evidence type="ECO:0008006" key="3">
    <source>
        <dbReference type="Google" id="ProtNLM"/>
    </source>
</evidence>
<dbReference type="EMBL" id="BAAAGG010000005">
    <property type="protein sequence ID" value="GAA0757850.1"/>
    <property type="molecule type" value="Genomic_DNA"/>
</dbReference>
<evidence type="ECO:0000313" key="1">
    <source>
        <dbReference type="EMBL" id="GAA0757850.1"/>
    </source>
</evidence>
<evidence type="ECO:0000313" key="2">
    <source>
        <dbReference type="Proteomes" id="UP001500185"/>
    </source>
</evidence>
<name>A0ABP3VKC4_9FLAO</name>
<accession>A0ABP3VKC4</accession>
<reference evidence="2" key="1">
    <citation type="journal article" date="2019" name="Int. J. Syst. Evol. Microbiol.">
        <title>The Global Catalogue of Microorganisms (GCM) 10K type strain sequencing project: providing services to taxonomists for standard genome sequencing and annotation.</title>
        <authorList>
            <consortium name="The Broad Institute Genomics Platform"/>
            <consortium name="The Broad Institute Genome Sequencing Center for Infectious Disease"/>
            <person name="Wu L."/>
            <person name="Ma J."/>
        </authorList>
    </citation>
    <scope>NUCLEOTIDE SEQUENCE [LARGE SCALE GENOMIC DNA]</scope>
    <source>
        <strain evidence="2">JCM 16231</strain>
    </source>
</reference>
<sequence length="293" mass="33806">MFYCLFSCQSNPEKKSSQGKTDSKTDTLRVDFWNGNRSEIRQDHEREVLEVILEATSAEFGPWKIKESRKDYPGDEESKAFSQKKHDVLVTIAGNQKFNTEDLIVIHKPLAKNILGYRVPIINQKDSLKFTKTSKTNIKLLTQGIPETWSDADIFRNNGFEVSEEGTFDDIFDRLTKGNFDFITFGANEVKSIFQNRASKAEGLIIEDNLMFFYPFPLVFYVNPNQLELAKRLKKGLSIIENDGTLDAIFKSYYGILVEDLNLKNRQLIQLENPFIPEEFADLKPDMKLFENQ</sequence>
<dbReference type="Proteomes" id="UP001500185">
    <property type="component" value="Unassembled WGS sequence"/>
</dbReference>
<proteinExistence type="predicted"/>
<comment type="caution">
    <text evidence="1">The sequence shown here is derived from an EMBL/GenBank/DDBJ whole genome shotgun (WGS) entry which is preliminary data.</text>
</comment>
<keyword evidence="2" id="KW-1185">Reference proteome</keyword>
<protein>
    <recommendedName>
        <fullName evidence="3">Solute-binding protein family 3/N-terminal domain-containing protein</fullName>
    </recommendedName>
</protein>
<gene>
    <name evidence="1" type="ORF">GCM10009433_14470</name>
</gene>
<dbReference type="SUPFAM" id="SSF53850">
    <property type="entry name" value="Periplasmic binding protein-like II"/>
    <property type="match status" value="1"/>
</dbReference>